<dbReference type="CDD" id="cd11712">
    <property type="entry name" value="GINS_A_psf2"/>
    <property type="match status" value="1"/>
</dbReference>
<keyword evidence="5 6" id="KW-0539">Nucleus</keyword>
<dbReference type="SUPFAM" id="SSF158573">
    <property type="entry name" value="GINS helical bundle-like"/>
    <property type="match status" value="1"/>
</dbReference>
<dbReference type="InterPro" id="IPR021151">
    <property type="entry name" value="GINS_A"/>
</dbReference>
<comment type="subcellular location">
    <subcellularLocation>
        <location evidence="1 6">Nucleus</location>
    </subcellularLocation>
</comment>
<evidence type="ECO:0000256" key="4">
    <source>
        <dbReference type="ARBA" id="ARBA00022705"/>
    </source>
</evidence>
<evidence type="ECO:0000256" key="1">
    <source>
        <dbReference type="ARBA" id="ARBA00004123"/>
    </source>
</evidence>
<dbReference type="GO" id="GO:0006260">
    <property type="term" value="P:DNA replication"/>
    <property type="evidence" value="ECO:0007669"/>
    <property type="project" value="UniProtKB-KW"/>
</dbReference>
<proteinExistence type="inferred from homology"/>
<name>A0A8H7QKT6_9FUNG</name>
<dbReference type="InterPro" id="IPR036224">
    <property type="entry name" value="GINS_bundle-like_dom_sf"/>
</dbReference>
<feature type="domain" description="GINS subunit" evidence="7">
    <location>
        <begin position="81"/>
        <end position="172"/>
    </location>
</feature>
<dbReference type="OrthoDB" id="1938138at2759"/>
<dbReference type="Proteomes" id="UP000603453">
    <property type="component" value="Unassembled WGS sequence"/>
</dbReference>
<dbReference type="GO" id="GO:0000811">
    <property type="term" value="C:GINS complex"/>
    <property type="evidence" value="ECO:0007669"/>
    <property type="project" value="TreeGrafter"/>
</dbReference>
<comment type="subunit">
    <text evidence="6">Component of the GINS complex.</text>
</comment>
<evidence type="ECO:0000259" key="8">
    <source>
        <dbReference type="Pfam" id="PF25005"/>
    </source>
</evidence>
<dbReference type="EMBL" id="JAEPRD010000205">
    <property type="protein sequence ID" value="KAG2194104.1"/>
    <property type="molecule type" value="Genomic_DNA"/>
</dbReference>
<evidence type="ECO:0000256" key="5">
    <source>
        <dbReference type="ARBA" id="ARBA00023242"/>
    </source>
</evidence>
<sequence>MAVPRVHQSAFTPGEIEFVAGNEKITIIPKAKMNKMSLIQACLFFLGKSGPFQPPLTAEVAIWLALIMKKNNKCSIVCPDWLSLEFLKAKHEHEEQDLDFSTMPFHYMEIAQMLLETAPDDIPNAEQVRTILKDIRETRQAKARLGIKELDESWLGMKNFSCMEVNEVRPIFCRAYDEIRKLSEVDDVEEEDLSTQGTNTTF</sequence>
<keyword evidence="10" id="KW-1185">Reference proteome</keyword>
<gene>
    <name evidence="9" type="ORF">INT47_003047</name>
</gene>
<dbReference type="PANTHER" id="PTHR12772:SF0">
    <property type="entry name" value="DNA REPLICATION COMPLEX GINS PROTEIN PSF2"/>
    <property type="match status" value="1"/>
</dbReference>
<dbReference type="Gene3D" id="3.40.5.50">
    <property type="match status" value="1"/>
</dbReference>
<evidence type="ECO:0000313" key="9">
    <source>
        <dbReference type="EMBL" id="KAG2194104.1"/>
    </source>
</evidence>
<evidence type="ECO:0000256" key="2">
    <source>
        <dbReference type="ARBA" id="ARBA00010565"/>
    </source>
</evidence>
<evidence type="ECO:0000256" key="6">
    <source>
        <dbReference type="PIRNR" id="PIRNR028998"/>
    </source>
</evidence>
<dbReference type="Gene3D" id="1.20.58.1020">
    <property type="match status" value="1"/>
</dbReference>
<dbReference type="PIRSF" id="PIRSF028998">
    <property type="entry name" value="GINS_Psf2_subgr"/>
    <property type="match status" value="1"/>
</dbReference>
<dbReference type="PANTHER" id="PTHR12772">
    <property type="entry name" value="DNA REPLICATION COMPLEX GINS PROTEIN PSF2"/>
    <property type="match status" value="1"/>
</dbReference>
<evidence type="ECO:0000259" key="7">
    <source>
        <dbReference type="Pfam" id="PF05916"/>
    </source>
</evidence>
<dbReference type="GO" id="GO:0000727">
    <property type="term" value="P:double-strand break repair via break-induced replication"/>
    <property type="evidence" value="ECO:0007669"/>
    <property type="project" value="TreeGrafter"/>
</dbReference>
<dbReference type="InterPro" id="IPR056784">
    <property type="entry name" value="PSF2_N"/>
</dbReference>
<dbReference type="FunFam" id="1.20.58.1020:FF:000001">
    <property type="entry name" value="DNA replication complex GINS protein PSF2"/>
    <property type="match status" value="1"/>
</dbReference>
<dbReference type="AlphaFoldDB" id="A0A8H7QKT6"/>
<dbReference type="CDD" id="cd21694">
    <property type="entry name" value="GINS_B_Psf2"/>
    <property type="match status" value="1"/>
</dbReference>
<keyword evidence="4 6" id="KW-0235">DNA replication</keyword>
<dbReference type="Pfam" id="PF05916">
    <property type="entry name" value="Sld5"/>
    <property type="match status" value="1"/>
</dbReference>
<evidence type="ECO:0000256" key="3">
    <source>
        <dbReference type="ARBA" id="ARBA00015139"/>
    </source>
</evidence>
<comment type="caution">
    <text evidence="9">The sequence shown here is derived from an EMBL/GenBank/DDBJ whole genome shotgun (WGS) entry which is preliminary data.</text>
</comment>
<protein>
    <recommendedName>
        <fullName evidence="3 6">DNA replication complex GINS protein PSF2</fullName>
    </recommendedName>
</protein>
<evidence type="ECO:0000313" key="10">
    <source>
        <dbReference type="Proteomes" id="UP000603453"/>
    </source>
</evidence>
<organism evidence="9 10">
    <name type="scientific">Mucor saturninus</name>
    <dbReference type="NCBI Taxonomy" id="64648"/>
    <lineage>
        <taxon>Eukaryota</taxon>
        <taxon>Fungi</taxon>
        <taxon>Fungi incertae sedis</taxon>
        <taxon>Mucoromycota</taxon>
        <taxon>Mucoromycotina</taxon>
        <taxon>Mucoromycetes</taxon>
        <taxon>Mucorales</taxon>
        <taxon>Mucorineae</taxon>
        <taxon>Mucoraceae</taxon>
        <taxon>Mucor</taxon>
    </lineage>
</organism>
<feature type="domain" description="DNA replication complex GINS protein PSF2 N-terminal" evidence="8">
    <location>
        <begin position="12"/>
        <end position="77"/>
    </location>
</feature>
<comment type="similarity">
    <text evidence="2 6">Belongs to the GINS2/PSF2 family.</text>
</comment>
<reference evidence="9" key="1">
    <citation type="submission" date="2020-12" db="EMBL/GenBank/DDBJ databases">
        <title>Metabolic potential, ecology and presence of endohyphal bacteria is reflected in genomic diversity of Mucoromycotina.</title>
        <authorList>
            <person name="Muszewska A."/>
            <person name="Okrasinska A."/>
            <person name="Steczkiewicz K."/>
            <person name="Drgas O."/>
            <person name="Orlowska M."/>
            <person name="Perlinska-Lenart U."/>
            <person name="Aleksandrzak-Piekarczyk T."/>
            <person name="Szatraj K."/>
            <person name="Zielenkiewicz U."/>
            <person name="Pilsyk S."/>
            <person name="Malc E."/>
            <person name="Mieczkowski P."/>
            <person name="Kruszewska J.S."/>
            <person name="Biernat P."/>
            <person name="Pawlowska J."/>
        </authorList>
    </citation>
    <scope>NUCLEOTIDE SEQUENCE</scope>
    <source>
        <strain evidence="9">WA0000017839</strain>
    </source>
</reference>
<dbReference type="Pfam" id="PF25005">
    <property type="entry name" value="PSF2_N"/>
    <property type="match status" value="1"/>
</dbReference>
<accession>A0A8H7QKT6</accession>
<dbReference type="InterPro" id="IPR007257">
    <property type="entry name" value="GINS_Psf2"/>
</dbReference>
<dbReference type="SUPFAM" id="SSF160059">
    <property type="entry name" value="PriA/YqbF domain"/>
    <property type="match status" value="1"/>
</dbReference>